<sequence length="135" mass="15298">MELSPPLPLLLAALLLLLSASLTQAQIDVQSLDLPSTISVDNGDFAIFNDDEHDANLISETNRRSLYWTAARHYYISYDALSANRIPCPMRFGRCWVIDVELKVQLPFLFPAFLHVYSTFRSPANPTRIIITIIF</sequence>
<gene>
    <name evidence="1" type="ORF">Vadar_009773</name>
</gene>
<evidence type="ECO:0000313" key="2">
    <source>
        <dbReference type="Proteomes" id="UP000828048"/>
    </source>
</evidence>
<dbReference type="Proteomes" id="UP000828048">
    <property type="component" value="Chromosome 11"/>
</dbReference>
<evidence type="ECO:0000313" key="1">
    <source>
        <dbReference type="EMBL" id="KAH7854074.1"/>
    </source>
</evidence>
<protein>
    <submittedName>
        <fullName evidence="1">Uncharacterized protein</fullName>
    </submittedName>
</protein>
<reference evidence="1 2" key="1">
    <citation type="journal article" date="2021" name="Hortic Res">
        <title>High-quality reference genome and annotation aids understanding of berry development for evergreen blueberry (Vaccinium darrowii).</title>
        <authorList>
            <person name="Yu J."/>
            <person name="Hulse-Kemp A.M."/>
            <person name="Babiker E."/>
            <person name="Staton M."/>
        </authorList>
    </citation>
    <scope>NUCLEOTIDE SEQUENCE [LARGE SCALE GENOMIC DNA]</scope>
    <source>
        <strain evidence="2">cv. NJ 8807/NJ 8810</strain>
        <tissue evidence="1">Young leaf</tissue>
    </source>
</reference>
<proteinExistence type="predicted"/>
<organism evidence="1 2">
    <name type="scientific">Vaccinium darrowii</name>
    <dbReference type="NCBI Taxonomy" id="229202"/>
    <lineage>
        <taxon>Eukaryota</taxon>
        <taxon>Viridiplantae</taxon>
        <taxon>Streptophyta</taxon>
        <taxon>Embryophyta</taxon>
        <taxon>Tracheophyta</taxon>
        <taxon>Spermatophyta</taxon>
        <taxon>Magnoliopsida</taxon>
        <taxon>eudicotyledons</taxon>
        <taxon>Gunneridae</taxon>
        <taxon>Pentapetalae</taxon>
        <taxon>asterids</taxon>
        <taxon>Ericales</taxon>
        <taxon>Ericaceae</taxon>
        <taxon>Vaccinioideae</taxon>
        <taxon>Vaccinieae</taxon>
        <taxon>Vaccinium</taxon>
    </lineage>
</organism>
<comment type="caution">
    <text evidence="1">The sequence shown here is derived from an EMBL/GenBank/DDBJ whole genome shotgun (WGS) entry which is preliminary data.</text>
</comment>
<name>A0ACB7YLS4_9ERIC</name>
<keyword evidence="2" id="KW-1185">Reference proteome</keyword>
<dbReference type="EMBL" id="CM037161">
    <property type="protein sequence ID" value="KAH7854074.1"/>
    <property type="molecule type" value="Genomic_DNA"/>
</dbReference>
<accession>A0ACB7YLS4</accession>